<dbReference type="SUPFAM" id="SSF109854">
    <property type="entry name" value="DinB/YfiT-like putative metalloenzymes"/>
    <property type="match status" value="1"/>
</dbReference>
<comment type="caution">
    <text evidence="2">The sequence shown here is derived from an EMBL/GenBank/DDBJ whole genome shotgun (WGS) entry which is preliminary data.</text>
</comment>
<dbReference type="InterPro" id="IPR034660">
    <property type="entry name" value="DinB/YfiT-like"/>
</dbReference>
<dbReference type="Pfam" id="PF12867">
    <property type="entry name" value="DinB_2"/>
    <property type="match status" value="1"/>
</dbReference>
<dbReference type="RefSeq" id="WP_114495012.1">
    <property type="nucleotide sequence ID" value="NZ_QPJW01000001.1"/>
</dbReference>
<proteinExistence type="predicted"/>
<name>A0A369BPW2_9BACL</name>
<dbReference type="Proteomes" id="UP000253090">
    <property type="component" value="Unassembled WGS sequence"/>
</dbReference>
<gene>
    <name evidence="2" type="ORF">DFP94_101687</name>
</gene>
<feature type="domain" description="DinB-like" evidence="1">
    <location>
        <begin position="29"/>
        <end position="152"/>
    </location>
</feature>
<evidence type="ECO:0000313" key="3">
    <source>
        <dbReference type="Proteomes" id="UP000253090"/>
    </source>
</evidence>
<evidence type="ECO:0000313" key="2">
    <source>
        <dbReference type="EMBL" id="RCX23095.1"/>
    </source>
</evidence>
<dbReference type="AlphaFoldDB" id="A0A369BPW2"/>
<accession>A0A369BPW2</accession>
<sequence length="164" mass="18468">MEINSVDLLAIQKDNTWDREEWIVPLSIALQSVTAEQAEWTPPGGGNSIRETVNHINYYNKRILNRLKNLPSVPGVQTNEETFSNLEHPAGAEGWIATLAETERTAYELRQAVSGLKDSDLQAPYSDKSGEVKLGEELSRWLLHDAYHAGQIVLIRKQQGSWRS</sequence>
<organism evidence="2 3">
    <name type="scientific">Fontibacillus phaseoli</name>
    <dbReference type="NCBI Taxonomy" id="1416533"/>
    <lineage>
        <taxon>Bacteria</taxon>
        <taxon>Bacillati</taxon>
        <taxon>Bacillota</taxon>
        <taxon>Bacilli</taxon>
        <taxon>Bacillales</taxon>
        <taxon>Paenibacillaceae</taxon>
        <taxon>Fontibacillus</taxon>
    </lineage>
</organism>
<evidence type="ECO:0000259" key="1">
    <source>
        <dbReference type="Pfam" id="PF12867"/>
    </source>
</evidence>
<dbReference type="OrthoDB" id="9798830at2"/>
<reference evidence="2 3" key="1">
    <citation type="submission" date="2018-07" db="EMBL/GenBank/DDBJ databases">
        <title>Genomic Encyclopedia of Type Strains, Phase III (KMG-III): the genomes of soil and plant-associated and newly described type strains.</title>
        <authorList>
            <person name="Whitman W."/>
        </authorList>
    </citation>
    <scope>NUCLEOTIDE SEQUENCE [LARGE SCALE GENOMIC DNA]</scope>
    <source>
        <strain evidence="2 3">CECT 8333</strain>
    </source>
</reference>
<keyword evidence="3" id="KW-1185">Reference proteome</keyword>
<protein>
    <submittedName>
        <fullName evidence="2">Putative damage-inducible protein DinB</fullName>
    </submittedName>
</protein>
<dbReference type="Gene3D" id="1.20.120.450">
    <property type="entry name" value="dinb family like domain"/>
    <property type="match status" value="1"/>
</dbReference>
<dbReference type="InterPro" id="IPR024775">
    <property type="entry name" value="DinB-like"/>
</dbReference>
<dbReference type="EMBL" id="QPJW01000001">
    <property type="protein sequence ID" value="RCX23095.1"/>
    <property type="molecule type" value="Genomic_DNA"/>
</dbReference>